<proteinExistence type="predicted"/>
<dbReference type="AlphaFoldDB" id="A0A319DDQ4"/>
<sequence length="107" mass="11820">MELSVGCGAVVLSTTCEPVRVGLVRDVSHVDCIGKWEMSTFYVLRRYLVHLQLASAAKIPGGGSTKSRRARRSLANIHPSIRHPPTVHRSSMPRMDVRSINLGRKVT</sequence>
<keyword evidence="3" id="KW-1185">Reference proteome</keyword>
<gene>
    <name evidence="2" type="ORF">BO71DRAFT_114092</name>
</gene>
<dbReference type="EMBL" id="KZ826045">
    <property type="protein sequence ID" value="PYH89163.1"/>
    <property type="molecule type" value="Genomic_DNA"/>
</dbReference>
<reference evidence="2 3" key="1">
    <citation type="submission" date="2018-02" db="EMBL/GenBank/DDBJ databases">
        <title>The genomes of Aspergillus section Nigri reveals drivers in fungal speciation.</title>
        <authorList>
            <consortium name="DOE Joint Genome Institute"/>
            <person name="Vesth T.C."/>
            <person name="Nybo J."/>
            <person name="Theobald S."/>
            <person name="Brandl J."/>
            <person name="Frisvad J.C."/>
            <person name="Nielsen K.F."/>
            <person name="Lyhne E.K."/>
            <person name="Kogle M.E."/>
            <person name="Kuo A."/>
            <person name="Riley R."/>
            <person name="Clum A."/>
            <person name="Nolan M."/>
            <person name="Lipzen A."/>
            <person name="Salamov A."/>
            <person name="Henrissat B."/>
            <person name="Wiebenga A."/>
            <person name="De vries R.P."/>
            <person name="Grigoriev I.V."/>
            <person name="Mortensen U.H."/>
            <person name="Andersen M.R."/>
            <person name="Baker S.E."/>
        </authorList>
    </citation>
    <scope>NUCLEOTIDE SEQUENCE [LARGE SCALE GENOMIC DNA]</scope>
    <source>
        <strain evidence="2 3">CBS 707.79</strain>
    </source>
</reference>
<evidence type="ECO:0000256" key="1">
    <source>
        <dbReference type="SAM" id="MobiDB-lite"/>
    </source>
</evidence>
<dbReference type="Proteomes" id="UP000247810">
    <property type="component" value="Unassembled WGS sequence"/>
</dbReference>
<accession>A0A319DDQ4</accession>
<name>A0A319DDQ4_9EURO</name>
<dbReference type="VEuPathDB" id="FungiDB:BO71DRAFT_114092"/>
<organism evidence="2 3">
    <name type="scientific">Aspergillus ellipticus CBS 707.79</name>
    <dbReference type="NCBI Taxonomy" id="1448320"/>
    <lineage>
        <taxon>Eukaryota</taxon>
        <taxon>Fungi</taxon>
        <taxon>Dikarya</taxon>
        <taxon>Ascomycota</taxon>
        <taxon>Pezizomycotina</taxon>
        <taxon>Eurotiomycetes</taxon>
        <taxon>Eurotiomycetidae</taxon>
        <taxon>Eurotiales</taxon>
        <taxon>Aspergillaceae</taxon>
        <taxon>Aspergillus</taxon>
        <taxon>Aspergillus subgen. Circumdati</taxon>
    </lineage>
</organism>
<evidence type="ECO:0000313" key="3">
    <source>
        <dbReference type="Proteomes" id="UP000247810"/>
    </source>
</evidence>
<evidence type="ECO:0000313" key="2">
    <source>
        <dbReference type="EMBL" id="PYH89163.1"/>
    </source>
</evidence>
<feature type="region of interest" description="Disordered" evidence="1">
    <location>
        <begin position="59"/>
        <end position="107"/>
    </location>
</feature>
<protein>
    <submittedName>
        <fullName evidence="2">Uncharacterized protein</fullName>
    </submittedName>
</protein>